<comment type="similarity">
    <text evidence="1">Belongs to the type-B carboxylesterase/lipase family.</text>
</comment>
<evidence type="ECO:0000256" key="4">
    <source>
        <dbReference type="SAM" id="MobiDB-lite"/>
    </source>
</evidence>
<evidence type="ECO:0000256" key="3">
    <source>
        <dbReference type="ARBA" id="ARBA00022801"/>
    </source>
</evidence>
<dbReference type="PANTHER" id="PTHR45580:SF4">
    <property type="entry name" value="CARBOXYLIC ESTER HYDROLASE"/>
    <property type="match status" value="1"/>
</dbReference>
<organism evidence="8 9">
    <name type="scientific">Ditylenchus destructor</name>
    <dbReference type="NCBI Taxonomy" id="166010"/>
    <lineage>
        <taxon>Eukaryota</taxon>
        <taxon>Metazoa</taxon>
        <taxon>Ecdysozoa</taxon>
        <taxon>Nematoda</taxon>
        <taxon>Chromadorea</taxon>
        <taxon>Rhabditida</taxon>
        <taxon>Tylenchina</taxon>
        <taxon>Tylenchomorpha</taxon>
        <taxon>Sphaerularioidea</taxon>
        <taxon>Anguinidae</taxon>
        <taxon>Anguininae</taxon>
        <taxon>Ditylenchus</taxon>
    </lineage>
</organism>
<feature type="transmembrane region" description="Helical" evidence="5">
    <location>
        <begin position="675"/>
        <end position="697"/>
    </location>
</feature>
<dbReference type="InterPro" id="IPR019826">
    <property type="entry name" value="Carboxylesterase_B_AS"/>
</dbReference>
<proteinExistence type="inferred from homology"/>
<reference evidence="8" key="1">
    <citation type="submission" date="2022-01" db="EMBL/GenBank/DDBJ databases">
        <title>Genome Sequence Resource for Two Populations of Ditylenchus destructor, the Migratory Endoparasitic Phytonematode.</title>
        <authorList>
            <person name="Zhang H."/>
            <person name="Lin R."/>
            <person name="Xie B."/>
        </authorList>
    </citation>
    <scope>NUCLEOTIDE SEQUENCE</scope>
    <source>
        <strain evidence="8">BazhouSP</strain>
    </source>
</reference>
<protein>
    <submittedName>
        <fullName evidence="8">Carboxylesterase family domain-containing protein</fullName>
    </submittedName>
</protein>
<comment type="caution">
    <text evidence="8">The sequence shown here is derived from an EMBL/GenBank/DDBJ whole genome shotgun (WGS) entry which is preliminary data.</text>
</comment>
<sequence length="737" mass="83620">MKLVILFAITILHISYGALPANYTLLPSSAPSTNYTTTSESLNYTSEVPEYFSSTQSTNERISTSPYGEYISGLVRGFVSHFGKQPTNIFKGVPMAEPPLGKLRFQKLRPRRPWNRIWNATKYSAACLSNTSHTSSPQNYTDEDCIYTNIFADAKCRKSRMRCPVLFYIHGGGFAYDSAIMFNETQIVQKYASDGVVFVVPAYRLGVFGFLDLSNDNIVPRNLGFHDIIFALEWTKREIKSFGGDPEKITIMGNSAGASAIEYLLASPIVPQKLFKQAIISSGIPSLTNGTNRPQSLAILSHFKCLFNETTNRTYSDIEKVKCLRNVSAQDLINTQKDNEDKFNLVFHGPESDTEVLPGENYPELLSYYKARPLLITTTTKEMTLKLDPLDQECRTAEIAFGYETRAVHQACLRRYNSTFNSSDPRITAESYHSVSFLISLINARKGAPTYRGFFTLANHTADDLLFFFGLHWRPLANTLAEKMMDRYYPTMIKNFLKIGIPERDWKRVDQGGNNYYVLDFQTQNDTLIVKPHPERGLEDPEALKFWLRDASLLERTARKWSEQRQNKQNNRHSSHRKSKNHSQFWLPVLRNMFLPVLPPENYTLETSDDMLQQIGLSELVSNSTGNQTGIDDPNSPIYETDEGLITTGNLVGSGLINGQPAIIVHDAGMPVREVWSAFWLSLTVVVLLSIVIVMMLGSRMLYRYKNARGYSYNSPDGYFTETTRIISKNERPQRYS</sequence>
<name>A0AAD4N0Y5_9BILA</name>
<dbReference type="PANTHER" id="PTHR45580">
    <property type="entry name" value="PROTEIN CBG05369"/>
    <property type="match status" value="1"/>
</dbReference>
<dbReference type="InterPro" id="IPR029058">
    <property type="entry name" value="AB_hydrolase_fold"/>
</dbReference>
<keyword evidence="5" id="KW-1133">Transmembrane helix</keyword>
<dbReference type="Proteomes" id="UP001201812">
    <property type="component" value="Unassembled WGS sequence"/>
</dbReference>
<evidence type="ECO:0000313" key="9">
    <source>
        <dbReference type="Proteomes" id="UP001201812"/>
    </source>
</evidence>
<dbReference type="GO" id="GO:0052689">
    <property type="term" value="F:carboxylic ester hydrolase activity"/>
    <property type="evidence" value="ECO:0007669"/>
    <property type="project" value="UniProtKB-KW"/>
</dbReference>
<accession>A0AAD4N0Y5</accession>
<feature type="domain" description="Carboxylesterase type B" evidence="7">
    <location>
        <begin position="72"/>
        <end position="524"/>
    </location>
</feature>
<evidence type="ECO:0000256" key="2">
    <source>
        <dbReference type="ARBA" id="ARBA00022487"/>
    </source>
</evidence>
<dbReference type="Gene3D" id="3.40.50.1820">
    <property type="entry name" value="alpha/beta hydrolase"/>
    <property type="match status" value="1"/>
</dbReference>
<dbReference type="Pfam" id="PF00135">
    <property type="entry name" value="COesterase"/>
    <property type="match status" value="1"/>
</dbReference>
<evidence type="ECO:0000256" key="1">
    <source>
        <dbReference type="ARBA" id="ARBA00005964"/>
    </source>
</evidence>
<dbReference type="InterPro" id="IPR002018">
    <property type="entry name" value="CarbesteraseB"/>
</dbReference>
<gene>
    <name evidence="8" type="ORF">DdX_12158</name>
</gene>
<keyword evidence="2" id="KW-0719">Serine esterase</keyword>
<dbReference type="PROSITE" id="PS00122">
    <property type="entry name" value="CARBOXYLESTERASE_B_1"/>
    <property type="match status" value="1"/>
</dbReference>
<keyword evidence="3" id="KW-0378">Hydrolase</keyword>
<keyword evidence="6" id="KW-0732">Signal</keyword>
<keyword evidence="9" id="KW-1185">Reference proteome</keyword>
<feature type="signal peptide" evidence="6">
    <location>
        <begin position="1"/>
        <end position="17"/>
    </location>
</feature>
<evidence type="ECO:0000313" key="8">
    <source>
        <dbReference type="EMBL" id="KAI1707926.1"/>
    </source>
</evidence>
<keyword evidence="5" id="KW-0472">Membrane</keyword>
<evidence type="ECO:0000256" key="6">
    <source>
        <dbReference type="SAM" id="SignalP"/>
    </source>
</evidence>
<feature type="region of interest" description="Disordered" evidence="4">
    <location>
        <begin position="560"/>
        <end position="580"/>
    </location>
</feature>
<keyword evidence="5" id="KW-0812">Transmembrane</keyword>
<feature type="compositionally biased region" description="Basic residues" evidence="4">
    <location>
        <begin position="570"/>
        <end position="580"/>
    </location>
</feature>
<evidence type="ECO:0000259" key="7">
    <source>
        <dbReference type="Pfam" id="PF00135"/>
    </source>
</evidence>
<dbReference type="SUPFAM" id="SSF53474">
    <property type="entry name" value="alpha/beta-Hydrolases"/>
    <property type="match status" value="1"/>
</dbReference>
<feature type="chain" id="PRO_5042240338" evidence="6">
    <location>
        <begin position="18"/>
        <end position="737"/>
    </location>
</feature>
<evidence type="ECO:0000256" key="5">
    <source>
        <dbReference type="SAM" id="Phobius"/>
    </source>
</evidence>
<dbReference type="AlphaFoldDB" id="A0AAD4N0Y5"/>
<dbReference type="EMBL" id="JAKKPZ010000038">
    <property type="protein sequence ID" value="KAI1707926.1"/>
    <property type="molecule type" value="Genomic_DNA"/>
</dbReference>